<comment type="caution">
    <text evidence="10">The sequence shown here is derived from an EMBL/GenBank/DDBJ whole genome shotgun (WGS) entry which is preliminary data.</text>
</comment>
<evidence type="ECO:0000256" key="5">
    <source>
        <dbReference type="ARBA" id="ARBA00023002"/>
    </source>
</evidence>
<dbReference type="SUPFAM" id="SSF51905">
    <property type="entry name" value="FAD/NAD(P)-binding domain"/>
    <property type="match status" value="1"/>
</dbReference>
<dbReference type="PRINTS" id="PR00411">
    <property type="entry name" value="PNDRDTASEI"/>
</dbReference>
<reference evidence="11" key="1">
    <citation type="journal article" date="2019" name="Int. J. Syst. Evol. Microbiol.">
        <title>The Global Catalogue of Microorganisms (GCM) 10K type strain sequencing project: providing services to taxonomists for standard genome sequencing and annotation.</title>
        <authorList>
            <consortium name="The Broad Institute Genomics Platform"/>
            <consortium name="The Broad Institute Genome Sequencing Center for Infectious Disease"/>
            <person name="Wu L."/>
            <person name="Ma J."/>
        </authorList>
    </citation>
    <scope>NUCLEOTIDE SEQUENCE [LARGE SCALE GENOMIC DNA]</scope>
    <source>
        <strain evidence="11">CGMCC 4.7397</strain>
    </source>
</reference>
<evidence type="ECO:0000256" key="3">
    <source>
        <dbReference type="ARBA" id="ARBA00022630"/>
    </source>
</evidence>
<keyword evidence="4" id="KW-0274">FAD</keyword>
<keyword evidence="5 10" id="KW-0560">Oxidoreductase</keyword>
<evidence type="ECO:0000313" key="11">
    <source>
        <dbReference type="Proteomes" id="UP001596119"/>
    </source>
</evidence>
<name>A0ABW1I2M7_9PSEU</name>
<keyword evidence="3" id="KW-0285">Flavoprotein</keyword>
<dbReference type="EMBL" id="JBHSQK010000007">
    <property type="protein sequence ID" value="MFC5947370.1"/>
    <property type="molecule type" value="Genomic_DNA"/>
</dbReference>
<gene>
    <name evidence="10" type="ORF">ACFQH9_03640</name>
</gene>
<dbReference type="Gene3D" id="3.50.50.100">
    <property type="match status" value="1"/>
</dbReference>
<dbReference type="GO" id="GO:0016491">
    <property type="term" value="F:oxidoreductase activity"/>
    <property type="evidence" value="ECO:0007669"/>
    <property type="project" value="UniProtKB-KW"/>
</dbReference>
<evidence type="ECO:0000256" key="2">
    <source>
        <dbReference type="ARBA" id="ARBA00012637"/>
    </source>
</evidence>
<evidence type="ECO:0000313" key="10">
    <source>
        <dbReference type="EMBL" id="MFC5947370.1"/>
    </source>
</evidence>
<dbReference type="Proteomes" id="UP001596119">
    <property type="component" value="Unassembled WGS sequence"/>
</dbReference>
<sequence>MPPPPAGYAWTSDSKGEHMARPKVVVVGGGFGGVYAARRLAEADADVTLLDRTTTSLFQPLLYQCATGLLSEGQITTPLRTLMRRHRNVRVVLGEACDLDATARVLTARRPDETTFELPYDQLIVAAGMRQSYLGHPEFAVHAPGMKTIDDALAIRRRVLGAFEMAETLPDPRDRAEWLTFAVAGGGPTGVELAGQIRELALHAIEHEYRHIDPREARVVLFDGGDRVLKSFGRNLTAKAQEALDEVGVETVFGVHVTDVDERGVVTTAKKPGPDGRREQRRYDARTVLWTAGVEAVPFLQVVAKETGATQDRQGRIPVEPDLTVAGHPEIRVVGDVMSLDDLPGVAEVAMQSGRHAGEDVRRVLAGRPTRPFRYRDLGNAAYISRRHALLEKGRVRVDGFVGWVLWGAIHIAFLAGVHNRFTTLLNWATALAANRRGERAYPLGEPTTAERPYDREYVRPDSGSGAG</sequence>
<proteinExistence type="inferred from homology"/>
<keyword evidence="6" id="KW-0520">NAD</keyword>
<evidence type="ECO:0000256" key="8">
    <source>
        <dbReference type="SAM" id="MobiDB-lite"/>
    </source>
</evidence>
<dbReference type="EC" id="1.6.5.9" evidence="2"/>
<evidence type="ECO:0000256" key="6">
    <source>
        <dbReference type="ARBA" id="ARBA00023027"/>
    </source>
</evidence>
<protein>
    <recommendedName>
        <fullName evidence="2">NADH:ubiquinone reductase (non-electrogenic)</fullName>
        <ecNumber evidence="2">1.6.5.9</ecNumber>
    </recommendedName>
</protein>
<dbReference type="Pfam" id="PF07992">
    <property type="entry name" value="Pyr_redox_2"/>
    <property type="match status" value="1"/>
</dbReference>
<evidence type="ECO:0000256" key="4">
    <source>
        <dbReference type="ARBA" id="ARBA00022827"/>
    </source>
</evidence>
<evidence type="ECO:0000259" key="9">
    <source>
        <dbReference type="Pfam" id="PF07992"/>
    </source>
</evidence>
<keyword evidence="11" id="KW-1185">Reference proteome</keyword>
<evidence type="ECO:0000256" key="7">
    <source>
        <dbReference type="ARBA" id="ARBA00047599"/>
    </source>
</evidence>
<dbReference type="InterPro" id="IPR023753">
    <property type="entry name" value="FAD/NAD-binding_dom"/>
</dbReference>
<dbReference type="PANTHER" id="PTHR43706">
    <property type="entry name" value="NADH DEHYDROGENASE"/>
    <property type="match status" value="1"/>
</dbReference>
<comment type="similarity">
    <text evidence="1">Belongs to the NADH dehydrogenase family.</text>
</comment>
<dbReference type="PANTHER" id="PTHR43706:SF47">
    <property type="entry name" value="EXTERNAL NADH-UBIQUINONE OXIDOREDUCTASE 1, MITOCHONDRIAL-RELATED"/>
    <property type="match status" value="1"/>
</dbReference>
<dbReference type="PRINTS" id="PR00368">
    <property type="entry name" value="FADPNR"/>
</dbReference>
<accession>A0ABW1I2M7</accession>
<feature type="region of interest" description="Disordered" evidence="8">
    <location>
        <begin position="442"/>
        <end position="468"/>
    </location>
</feature>
<dbReference type="InterPro" id="IPR036188">
    <property type="entry name" value="FAD/NAD-bd_sf"/>
</dbReference>
<feature type="domain" description="FAD/NAD(P)-binding" evidence="9">
    <location>
        <begin position="23"/>
        <end position="354"/>
    </location>
</feature>
<evidence type="ECO:0000256" key="1">
    <source>
        <dbReference type="ARBA" id="ARBA00005272"/>
    </source>
</evidence>
<comment type="catalytic activity">
    <reaction evidence="7">
        <text>a quinone + NADH + H(+) = a quinol + NAD(+)</text>
        <dbReference type="Rhea" id="RHEA:46160"/>
        <dbReference type="ChEBI" id="CHEBI:15378"/>
        <dbReference type="ChEBI" id="CHEBI:24646"/>
        <dbReference type="ChEBI" id="CHEBI:57540"/>
        <dbReference type="ChEBI" id="CHEBI:57945"/>
        <dbReference type="ChEBI" id="CHEBI:132124"/>
        <dbReference type="EC" id="1.6.5.9"/>
    </reaction>
</comment>
<dbReference type="InterPro" id="IPR045024">
    <property type="entry name" value="NDH-2"/>
</dbReference>
<dbReference type="RefSeq" id="WP_379564159.1">
    <property type="nucleotide sequence ID" value="NZ_JBHSQK010000007.1"/>
</dbReference>
<organism evidence="10 11">
    <name type="scientific">Pseudonocardia lutea</name>
    <dbReference type="NCBI Taxonomy" id="2172015"/>
    <lineage>
        <taxon>Bacteria</taxon>
        <taxon>Bacillati</taxon>
        <taxon>Actinomycetota</taxon>
        <taxon>Actinomycetes</taxon>
        <taxon>Pseudonocardiales</taxon>
        <taxon>Pseudonocardiaceae</taxon>
        <taxon>Pseudonocardia</taxon>
    </lineage>
</organism>